<reference evidence="1 2" key="1">
    <citation type="submission" date="2016-10" db="EMBL/GenBank/DDBJ databases">
        <authorList>
            <person name="de Groot N.N."/>
        </authorList>
    </citation>
    <scope>NUCLEOTIDE SEQUENCE [LARGE SCALE GENOMIC DNA]</scope>
    <source>
        <strain evidence="1 2">DSM 24015</strain>
    </source>
</reference>
<sequence length="209" mass="24439">MEMVKYSLNGKYFQDCKVYISSSEGLLDKLKPKKRKQYDWAEYHGTAIDLSPARYEEREIKLNGWVEGNDWVEMKRNFDTLFSEFDKEGTVRLLVEFSGQVLVYDVYLEDKTELKKQFKGNDMVGTFSLKIKEPNPVKKVLKLRGENLQLSFNTPTWVEINIDGRNRIQKGQISINENLSDRITHYITIAGNIENITNLQTNAEIIWEK</sequence>
<name>A0A1G7AKA2_9FLAO</name>
<evidence type="ECO:0000313" key="2">
    <source>
        <dbReference type="Proteomes" id="UP000198517"/>
    </source>
</evidence>
<accession>A0A1G7AKA2</accession>
<proteinExistence type="predicted"/>
<protein>
    <submittedName>
        <fullName evidence="1">Phage tail protein</fullName>
    </submittedName>
</protein>
<dbReference type="AlphaFoldDB" id="A0A1G7AKA2"/>
<dbReference type="EMBL" id="FNAS01000004">
    <property type="protein sequence ID" value="SDE15150.1"/>
    <property type="molecule type" value="Genomic_DNA"/>
</dbReference>
<organism evidence="1 2">
    <name type="scientific">Riemerella columbipharyngis</name>
    <dbReference type="NCBI Taxonomy" id="1071918"/>
    <lineage>
        <taxon>Bacteria</taxon>
        <taxon>Pseudomonadati</taxon>
        <taxon>Bacteroidota</taxon>
        <taxon>Flavobacteriia</taxon>
        <taxon>Flavobacteriales</taxon>
        <taxon>Weeksellaceae</taxon>
        <taxon>Riemerella</taxon>
    </lineage>
</organism>
<keyword evidence="2" id="KW-1185">Reference proteome</keyword>
<evidence type="ECO:0000313" key="1">
    <source>
        <dbReference type="EMBL" id="SDE15150.1"/>
    </source>
</evidence>
<gene>
    <name evidence="1" type="ORF">SAMN05421544_1042</name>
</gene>
<dbReference type="STRING" id="1071918.SAMN05421544_1042"/>
<dbReference type="Proteomes" id="UP000198517">
    <property type="component" value="Unassembled WGS sequence"/>
</dbReference>
<dbReference type="OrthoDB" id="1238027at2"/>
<dbReference type="RefSeq" id="WP_092736058.1">
    <property type="nucleotide sequence ID" value="NZ_FNAS01000004.1"/>
</dbReference>